<gene>
    <name evidence="1" type="ORF">ABIC75_002191</name>
</gene>
<dbReference type="RefSeq" id="WP_354013869.1">
    <property type="nucleotide sequence ID" value="NZ_JBEPMU010000003.1"/>
</dbReference>
<evidence type="ECO:0000313" key="2">
    <source>
        <dbReference type="Proteomes" id="UP001549184"/>
    </source>
</evidence>
<keyword evidence="2" id="KW-1185">Reference proteome</keyword>
<protein>
    <recommendedName>
        <fullName evidence="3">Lipoprotein</fullName>
    </recommendedName>
</protein>
<name>A0ABV2JX62_9GAMM</name>
<evidence type="ECO:0000313" key="1">
    <source>
        <dbReference type="EMBL" id="MET3652459.1"/>
    </source>
</evidence>
<reference evidence="1 2" key="1">
    <citation type="submission" date="2024-06" db="EMBL/GenBank/DDBJ databases">
        <title>Sorghum-associated microbial communities from plants grown in Nebraska, USA.</title>
        <authorList>
            <person name="Schachtman D."/>
        </authorList>
    </citation>
    <scope>NUCLEOTIDE SEQUENCE [LARGE SCALE GENOMIC DNA]</scope>
    <source>
        <strain evidence="1 2">1073</strain>
    </source>
</reference>
<dbReference type="Proteomes" id="UP001549184">
    <property type="component" value="Unassembled WGS sequence"/>
</dbReference>
<proteinExistence type="predicted"/>
<evidence type="ECO:0008006" key="3">
    <source>
        <dbReference type="Google" id="ProtNLM"/>
    </source>
</evidence>
<accession>A0ABV2JX62</accession>
<organism evidence="1 2">
    <name type="scientific">Dyella japonica</name>
    <dbReference type="NCBI Taxonomy" id="231455"/>
    <lineage>
        <taxon>Bacteria</taxon>
        <taxon>Pseudomonadati</taxon>
        <taxon>Pseudomonadota</taxon>
        <taxon>Gammaproteobacteria</taxon>
        <taxon>Lysobacterales</taxon>
        <taxon>Rhodanobacteraceae</taxon>
        <taxon>Dyella</taxon>
    </lineage>
</organism>
<comment type="caution">
    <text evidence="1">The sequence shown here is derived from an EMBL/GenBank/DDBJ whole genome shotgun (WGS) entry which is preliminary data.</text>
</comment>
<dbReference type="EMBL" id="JBEPMU010000003">
    <property type="protein sequence ID" value="MET3652459.1"/>
    <property type="molecule type" value="Genomic_DNA"/>
</dbReference>
<sequence>MRVWRLIAGTLCLAGCASTGDITHNKPTFQASTAKLDSVYAACVHTRWMAISPTARIVETPIALQVVARNATTNIEELLVIHSKAAGADVVLYERMEVLALRAYRDVAKACL</sequence>